<dbReference type="InterPro" id="IPR016095">
    <property type="entry name" value="Ribosomal_uL1_3-a/b-sand"/>
</dbReference>
<dbReference type="Proteomes" id="UP001362899">
    <property type="component" value="Unassembled WGS sequence"/>
</dbReference>
<dbReference type="InterPro" id="IPR028364">
    <property type="entry name" value="Ribosomal_uL1/biogenesis"/>
</dbReference>
<dbReference type="Gene3D" id="3.40.50.790">
    <property type="match status" value="1"/>
</dbReference>
<dbReference type="Pfam" id="PF00687">
    <property type="entry name" value="Ribosomal_L1"/>
    <property type="match status" value="1"/>
</dbReference>
<evidence type="ECO:0000313" key="1">
    <source>
        <dbReference type="EMBL" id="GMM51756.1"/>
    </source>
</evidence>
<dbReference type="CDD" id="cd00403">
    <property type="entry name" value="Ribosomal_L1"/>
    <property type="match status" value="1"/>
</dbReference>
<name>A0AAV5RKR7_STABA</name>
<evidence type="ECO:0000313" key="2">
    <source>
        <dbReference type="Proteomes" id="UP001362899"/>
    </source>
</evidence>
<proteinExistence type="predicted"/>
<dbReference type="AlphaFoldDB" id="A0AAV5RKR7"/>
<sequence>MDYKKVSSASSALKKYISKTDNETAEKSQLFEDDGEFIYLVVTSKHYFSEFKNLKPQMATLKSGLYSKRSEPPAICIFTRDPQREYKDALLNGQTPITRCIGVSKLKGKFKPFEARRALRTDFDLFLAEKDIANMLPPLLGKSFYGKKAYVPINVKVRHSKNSEINSEAVNHRVTKILNQTPIIYPASRTMLVRVGTTKHSDKEISANVKAVMDVIKFDKIIEIGIRSNNSPTLPVYYADKIYSESDIGEHTDDEFETEGVKRKREESRLDELLAEVVDEEEIVAYNREQKQRRKRVKTASENETE</sequence>
<accession>A0AAV5RKR7</accession>
<keyword evidence="2" id="KW-1185">Reference proteome</keyword>
<dbReference type="SUPFAM" id="SSF56808">
    <property type="entry name" value="Ribosomal protein L1"/>
    <property type="match status" value="1"/>
</dbReference>
<comment type="caution">
    <text evidence="1">The sequence shown here is derived from an EMBL/GenBank/DDBJ whole genome shotgun (WGS) entry which is preliminary data.</text>
</comment>
<reference evidence="1 2" key="1">
    <citation type="journal article" date="2023" name="Elife">
        <title>Identification of key yeast species and microbe-microbe interactions impacting larval growth of Drosophila in the wild.</title>
        <authorList>
            <person name="Mure A."/>
            <person name="Sugiura Y."/>
            <person name="Maeda R."/>
            <person name="Honda K."/>
            <person name="Sakurai N."/>
            <person name="Takahashi Y."/>
            <person name="Watada M."/>
            <person name="Katoh T."/>
            <person name="Gotoh A."/>
            <person name="Gotoh Y."/>
            <person name="Taniguchi I."/>
            <person name="Nakamura K."/>
            <person name="Hayashi T."/>
            <person name="Katayama T."/>
            <person name="Uemura T."/>
            <person name="Hattori Y."/>
        </authorList>
    </citation>
    <scope>NUCLEOTIDE SEQUENCE [LARGE SCALE GENOMIC DNA]</scope>
    <source>
        <strain evidence="1 2">SB-73</strain>
    </source>
</reference>
<dbReference type="EMBL" id="BTGC01000008">
    <property type="protein sequence ID" value="GMM51756.1"/>
    <property type="molecule type" value="Genomic_DNA"/>
</dbReference>
<protein>
    <submittedName>
        <fullName evidence="1">Cic1 protein</fullName>
    </submittedName>
</protein>
<dbReference type="InterPro" id="IPR023674">
    <property type="entry name" value="Ribosomal_uL1-like"/>
</dbReference>
<gene>
    <name evidence="1" type="ORF">DASB73_027190</name>
</gene>
<organism evidence="1 2">
    <name type="scientific">Starmerella bacillaris</name>
    <name type="common">Yeast</name>
    <name type="synonym">Candida zemplinina</name>
    <dbReference type="NCBI Taxonomy" id="1247836"/>
    <lineage>
        <taxon>Eukaryota</taxon>
        <taxon>Fungi</taxon>
        <taxon>Dikarya</taxon>
        <taxon>Ascomycota</taxon>
        <taxon>Saccharomycotina</taxon>
        <taxon>Dipodascomycetes</taxon>
        <taxon>Dipodascales</taxon>
        <taxon>Trichomonascaceae</taxon>
        <taxon>Starmerella</taxon>
    </lineage>
</organism>